<dbReference type="AlphaFoldDB" id="A0A3E0W5T1"/>
<proteinExistence type="predicted"/>
<comment type="caution">
    <text evidence="4">The sequence shown here is derived from an EMBL/GenBank/DDBJ whole genome shotgun (WGS) entry which is preliminary data.</text>
</comment>
<dbReference type="InterPro" id="IPR012338">
    <property type="entry name" value="Beta-lactam/transpept-like"/>
</dbReference>
<dbReference type="GO" id="GO:0006508">
    <property type="term" value="P:proteolysis"/>
    <property type="evidence" value="ECO:0007669"/>
    <property type="project" value="InterPro"/>
</dbReference>
<keyword evidence="2" id="KW-0472">Membrane</keyword>
<name>A0A3E0W5T1_9MICO</name>
<dbReference type="EMBL" id="NBXB01000004">
    <property type="protein sequence ID" value="RFA17155.1"/>
    <property type="molecule type" value="Genomic_DNA"/>
</dbReference>
<keyword evidence="2" id="KW-1133">Transmembrane helix</keyword>
<protein>
    <recommendedName>
        <fullName evidence="3">Peptidase S11 D-alanyl-D-alanine carboxypeptidase A N-terminal domain-containing protein</fullName>
    </recommendedName>
</protein>
<dbReference type="GO" id="GO:0009002">
    <property type="term" value="F:serine-type D-Ala-D-Ala carboxypeptidase activity"/>
    <property type="evidence" value="ECO:0007669"/>
    <property type="project" value="InterPro"/>
</dbReference>
<dbReference type="InterPro" id="IPR001967">
    <property type="entry name" value="Peptidase_S11_N"/>
</dbReference>
<feature type="region of interest" description="Disordered" evidence="1">
    <location>
        <begin position="1"/>
        <end position="27"/>
    </location>
</feature>
<keyword evidence="2" id="KW-0812">Transmembrane</keyword>
<evidence type="ECO:0000256" key="1">
    <source>
        <dbReference type="SAM" id="MobiDB-lite"/>
    </source>
</evidence>
<evidence type="ECO:0000313" key="4">
    <source>
        <dbReference type="EMBL" id="RFA17155.1"/>
    </source>
</evidence>
<dbReference type="PANTHER" id="PTHR21581">
    <property type="entry name" value="D-ALANYL-D-ALANINE CARBOXYPEPTIDASE"/>
    <property type="match status" value="1"/>
</dbReference>
<dbReference type="Proteomes" id="UP000256541">
    <property type="component" value="Unassembled WGS sequence"/>
</dbReference>
<organism evidence="4 5">
    <name type="scientific">Subtercola boreus</name>
    <dbReference type="NCBI Taxonomy" id="120213"/>
    <lineage>
        <taxon>Bacteria</taxon>
        <taxon>Bacillati</taxon>
        <taxon>Actinomycetota</taxon>
        <taxon>Actinomycetes</taxon>
        <taxon>Micrococcales</taxon>
        <taxon>Microbacteriaceae</taxon>
        <taxon>Subtercola</taxon>
    </lineage>
</organism>
<feature type="compositionally biased region" description="Pro residues" evidence="1">
    <location>
        <begin position="1"/>
        <end position="12"/>
    </location>
</feature>
<dbReference type="PANTHER" id="PTHR21581:SF6">
    <property type="entry name" value="TRAFFICKING PROTEIN PARTICLE COMPLEX SUBUNIT 12"/>
    <property type="match status" value="1"/>
</dbReference>
<dbReference type="SUPFAM" id="SSF56601">
    <property type="entry name" value="beta-lactamase/transpeptidase-like"/>
    <property type="match status" value="1"/>
</dbReference>
<gene>
    <name evidence="4" type="ORF">B7R22_01080</name>
</gene>
<evidence type="ECO:0000313" key="5">
    <source>
        <dbReference type="Proteomes" id="UP000256541"/>
    </source>
</evidence>
<evidence type="ECO:0000256" key="2">
    <source>
        <dbReference type="SAM" id="Phobius"/>
    </source>
</evidence>
<dbReference type="Pfam" id="PF00768">
    <property type="entry name" value="Peptidase_S11"/>
    <property type="match status" value="1"/>
</dbReference>
<dbReference type="Gene3D" id="3.40.710.10">
    <property type="entry name" value="DD-peptidase/beta-lactamase superfamily"/>
    <property type="match status" value="1"/>
</dbReference>
<feature type="domain" description="Peptidase S11 D-alanyl-D-alanine carboxypeptidase A N-terminal" evidence="3">
    <location>
        <begin position="98"/>
        <end position="318"/>
    </location>
</feature>
<dbReference type="OrthoDB" id="5241551at2"/>
<reference evidence="4 5" key="1">
    <citation type="submission" date="2017-04" db="EMBL/GenBank/DDBJ databases">
        <title>Comparative genome analysis of Subtercola boreus.</title>
        <authorList>
            <person name="Cho Y.-J."/>
            <person name="Cho A."/>
            <person name="Kim O.-S."/>
            <person name="Lee J.-I."/>
        </authorList>
    </citation>
    <scope>NUCLEOTIDE SEQUENCE [LARGE SCALE GENOMIC DNA]</scope>
    <source>
        <strain evidence="4 5">P27479</strain>
    </source>
</reference>
<accession>A0A3E0W5T1</accession>
<feature type="transmembrane region" description="Helical" evidence="2">
    <location>
        <begin position="42"/>
        <end position="62"/>
    </location>
</feature>
<evidence type="ECO:0000259" key="3">
    <source>
        <dbReference type="Pfam" id="PF00768"/>
    </source>
</evidence>
<sequence length="437" mass="44100">MTAPPADGPPADRPAASTSLSGGHGYDGRVTPTRRQFFVRKVVVLGILLLVVAAGIYVPVVLTAPLPAAAVTLEPPAVQTAPAAAVSAPAQGSSAISLQDSSEVLASSGQSGPVPIASVTKILTALVALQAKPLTLTDDGPSITMTAADVAFLDSTRAEGGSYVLVNEGQVLTERQVIEIMLMESANNYSETLVTWAFGSMDGYLTAAQAFIKAQGLTGTSVVDSSGLNPASVSTTTDLLKLASLALDNPVLAAVVSTQKESIPGLSELTNTNTLLGSDGVDGLKTGTTDQAGSCLLFSADFTVAGEPFSVVGVVLGAASSESARQAVTALLDSAKLGFTSVPLATTGQIVGSYTSAWGATVPIVAAQDASTVVWSSTPVSVAADTVSLSEGSAGSAAGDLRYGVGGETITVPLRLETDLEGPDPFWRLMHPGELLG</sequence>